<proteinExistence type="predicted"/>
<dbReference type="PANTHER" id="PTHR43135">
    <property type="entry name" value="ALPHA-D-RIBOSE 1-METHYLPHOSPHONATE 5-TRIPHOSPHATE DIPHOSPHATASE"/>
    <property type="match status" value="1"/>
</dbReference>
<feature type="domain" description="Amidohydrolase-related" evidence="1">
    <location>
        <begin position="135"/>
        <end position="448"/>
    </location>
</feature>
<dbReference type="InterPro" id="IPR051781">
    <property type="entry name" value="Metallo-dep_Hydrolase"/>
</dbReference>
<sequence>MLARERADFGVNPLYNLQPRALCIALMCLYRQTKGLKIRQFQNTPSSRNQLMKTKITKLSAALTMLSVAQFSPASETPAASPDALLLTQVQIVDVDQQTIRRGAVLVKEGKIAAEYSAPPANFKGQTLDLNNRWLIPGLIDMHVHAFGNRAPHAKSDFAGTEKIAQRVLYAGVTGFVDLFGHEQGLINARQQQRAGAFLGADIYSSLSCLTAPKGHCTEYGLKTRTMSTPEEAITQVQSLAKAKPDVIKVVYQPSDDQPSIDKATFAAIVQQSKQLGIKTIVHLKTWQEVRDALEVGATAFTHIPGTPIPTGLADKIANAKMVVIPTMTVHTDLTDFLFDKTVIAPELLQAMTTPAIIAGYQSEETMKKWGDREAKWRKQDAQRTANLAALVKAGVTVLVGTDAGNYGTIQGYSVHREILKFTQAGMTNWQALAAATTRSGSFLGIDNTLQTGAQAAL</sequence>
<dbReference type="Pfam" id="PF01979">
    <property type="entry name" value="Amidohydro_1"/>
    <property type="match status" value="1"/>
</dbReference>
<dbReference type="SUPFAM" id="SSF51338">
    <property type="entry name" value="Composite domain of metallo-dependent hydrolases"/>
    <property type="match status" value="1"/>
</dbReference>
<dbReference type="EMBL" id="PPUZ01000081">
    <property type="protein sequence ID" value="RZM73145.1"/>
    <property type="molecule type" value="Genomic_DNA"/>
</dbReference>
<dbReference type="InterPro" id="IPR006680">
    <property type="entry name" value="Amidohydro-rel"/>
</dbReference>
<dbReference type="AlphaFoldDB" id="A0A4V2E1J9"/>
<evidence type="ECO:0000313" key="3">
    <source>
        <dbReference type="Proteomes" id="UP000292345"/>
    </source>
</evidence>
<accession>A0A4V2E1J9</accession>
<dbReference type="SUPFAM" id="SSF51556">
    <property type="entry name" value="Metallo-dependent hydrolases"/>
    <property type="match status" value="1"/>
</dbReference>
<evidence type="ECO:0000313" key="2">
    <source>
        <dbReference type="EMBL" id="RZM73145.1"/>
    </source>
</evidence>
<dbReference type="Gene3D" id="3.40.50.10910">
    <property type="entry name" value="Amidohydrolase"/>
    <property type="match status" value="1"/>
</dbReference>
<name>A0A4V2E1J9_9GAMM</name>
<gene>
    <name evidence="2" type="ORF">C3B51_21260</name>
</gene>
<organism evidence="2 3">
    <name type="scientific">Pseudoalteromonas rubra</name>
    <dbReference type="NCBI Taxonomy" id="43658"/>
    <lineage>
        <taxon>Bacteria</taxon>
        <taxon>Pseudomonadati</taxon>
        <taxon>Pseudomonadota</taxon>
        <taxon>Gammaproteobacteria</taxon>
        <taxon>Alteromonadales</taxon>
        <taxon>Pseudoalteromonadaceae</taxon>
        <taxon>Pseudoalteromonas</taxon>
    </lineage>
</organism>
<dbReference type="PANTHER" id="PTHR43135:SF3">
    <property type="entry name" value="ALPHA-D-RIBOSE 1-METHYLPHOSPHONATE 5-TRIPHOSPHATE DIPHOSPHATASE"/>
    <property type="match status" value="1"/>
</dbReference>
<dbReference type="InterPro" id="IPR032466">
    <property type="entry name" value="Metal_Hydrolase"/>
</dbReference>
<dbReference type="GO" id="GO:0016810">
    <property type="term" value="F:hydrolase activity, acting on carbon-nitrogen (but not peptide) bonds"/>
    <property type="evidence" value="ECO:0007669"/>
    <property type="project" value="InterPro"/>
</dbReference>
<evidence type="ECO:0000259" key="1">
    <source>
        <dbReference type="Pfam" id="PF01979"/>
    </source>
</evidence>
<protein>
    <recommendedName>
        <fullName evidence="1">Amidohydrolase-related domain-containing protein</fullName>
    </recommendedName>
</protein>
<reference evidence="2 3" key="1">
    <citation type="submission" date="2018-01" db="EMBL/GenBank/DDBJ databases">
        <title>Co-occurrence of chitin degradation, pigmentation and bioactivity in marine Pseudoalteromonas.</title>
        <authorList>
            <person name="Paulsen S."/>
            <person name="Gram L."/>
            <person name="Machado H."/>
        </authorList>
    </citation>
    <scope>NUCLEOTIDE SEQUENCE [LARGE SCALE GENOMIC DNA]</scope>
    <source>
        <strain evidence="2 3">S1946</strain>
    </source>
</reference>
<dbReference type="Gene3D" id="1.20.58.520">
    <property type="entry name" value="Amidohydrolase"/>
    <property type="match status" value="1"/>
</dbReference>
<dbReference type="InterPro" id="IPR011059">
    <property type="entry name" value="Metal-dep_hydrolase_composite"/>
</dbReference>
<comment type="caution">
    <text evidence="2">The sequence shown here is derived from an EMBL/GenBank/DDBJ whole genome shotgun (WGS) entry which is preliminary data.</text>
</comment>
<dbReference type="Proteomes" id="UP000292345">
    <property type="component" value="Unassembled WGS sequence"/>
</dbReference>
<dbReference type="Gene3D" id="3.30.110.90">
    <property type="entry name" value="Amidohydrolase"/>
    <property type="match status" value="1"/>
</dbReference>
<dbReference type="Gene3D" id="2.30.40.10">
    <property type="entry name" value="Urease, subunit C, domain 1"/>
    <property type="match status" value="1"/>
</dbReference>